<name>A0ABV0Q9M5_9TELE</name>
<reference evidence="1 2" key="1">
    <citation type="submission" date="2021-06" db="EMBL/GenBank/DDBJ databases">
        <authorList>
            <person name="Palmer J.M."/>
        </authorList>
    </citation>
    <scope>NUCLEOTIDE SEQUENCE [LARGE SCALE GENOMIC DNA]</scope>
    <source>
        <strain evidence="1 2">XC_2019</strain>
        <tissue evidence="1">Muscle</tissue>
    </source>
</reference>
<proteinExistence type="predicted"/>
<evidence type="ECO:0000313" key="1">
    <source>
        <dbReference type="EMBL" id="MEQ2192157.1"/>
    </source>
</evidence>
<accession>A0ABV0Q9M5</accession>
<keyword evidence="2" id="KW-1185">Reference proteome</keyword>
<protein>
    <submittedName>
        <fullName evidence="1">Uncharacterized protein</fullName>
    </submittedName>
</protein>
<comment type="caution">
    <text evidence="1">The sequence shown here is derived from an EMBL/GenBank/DDBJ whole genome shotgun (WGS) entry which is preliminary data.</text>
</comment>
<dbReference type="Proteomes" id="UP001434883">
    <property type="component" value="Unassembled WGS sequence"/>
</dbReference>
<sequence>MKRGRRIVLCRETASPPTPRCWMALTGPVLVFQYKAAQSPSKSSPEPEILTCFRLWIRYQLLILHEVAGTPQDPLTSKQFFSVCNCAVLCLSRGRTDPHCLLQVRETTQPDTYTQLTDSPFHSEPFIFSQQISRLRTPTQGAGPPVVQPVCGLRASYTASVRGTRKEKVCVLRFAFTCTSAECDCSLSALQETLLLRLLTPRRRLL</sequence>
<evidence type="ECO:0000313" key="2">
    <source>
        <dbReference type="Proteomes" id="UP001434883"/>
    </source>
</evidence>
<gene>
    <name evidence="1" type="ORF">XENOCAPTIV_007853</name>
</gene>
<dbReference type="EMBL" id="JAHRIN010001904">
    <property type="protein sequence ID" value="MEQ2192157.1"/>
    <property type="molecule type" value="Genomic_DNA"/>
</dbReference>
<organism evidence="1 2">
    <name type="scientific">Xenoophorus captivus</name>
    <dbReference type="NCBI Taxonomy" id="1517983"/>
    <lineage>
        <taxon>Eukaryota</taxon>
        <taxon>Metazoa</taxon>
        <taxon>Chordata</taxon>
        <taxon>Craniata</taxon>
        <taxon>Vertebrata</taxon>
        <taxon>Euteleostomi</taxon>
        <taxon>Actinopterygii</taxon>
        <taxon>Neopterygii</taxon>
        <taxon>Teleostei</taxon>
        <taxon>Neoteleostei</taxon>
        <taxon>Acanthomorphata</taxon>
        <taxon>Ovalentaria</taxon>
        <taxon>Atherinomorphae</taxon>
        <taxon>Cyprinodontiformes</taxon>
        <taxon>Goodeidae</taxon>
        <taxon>Xenoophorus</taxon>
    </lineage>
</organism>